<feature type="non-terminal residue" evidence="3">
    <location>
        <position position="1"/>
    </location>
</feature>
<keyword evidence="1" id="KW-0479">Metal-binding</keyword>
<dbReference type="OrthoDB" id="2250876at2759"/>
<evidence type="ECO:0000313" key="3">
    <source>
        <dbReference type="EMBL" id="KAF9577262.1"/>
    </source>
</evidence>
<dbReference type="GO" id="GO:0008270">
    <property type="term" value="F:zinc ion binding"/>
    <property type="evidence" value="ECO:0007669"/>
    <property type="project" value="UniProtKB-KW"/>
</dbReference>
<evidence type="ECO:0000313" key="4">
    <source>
        <dbReference type="Proteomes" id="UP000780801"/>
    </source>
</evidence>
<comment type="caution">
    <text evidence="3">The sequence shown here is derived from an EMBL/GenBank/DDBJ whole genome shotgun (WGS) entry which is preliminary data.</text>
</comment>
<dbReference type="Proteomes" id="UP000780801">
    <property type="component" value="Unassembled WGS sequence"/>
</dbReference>
<proteinExistence type="predicted"/>
<organism evidence="3 4">
    <name type="scientific">Lunasporangiospora selenospora</name>
    <dbReference type="NCBI Taxonomy" id="979761"/>
    <lineage>
        <taxon>Eukaryota</taxon>
        <taxon>Fungi</taxon>
        <taxon>Fungi incertae sedis</taxon>
        <taxon>Mucoromycota</taxon>
        <taxon>Mortierellomycotina</taxon>
        <taxon>Mortierellomycetes</taxon>
        <taxon>Mortierellales</taxon>
        <taxon>Mortierellaceae</taxon>
        <taxon>Lunasporangiospora</taxon>
    </lineage>
</organism>
<dbReference type="PROSITE" id="PS50157">
    <property type="entry name" value="ZINC_FINGER_C2H2_2"/>
    <property type="match status" value="1"/>
</dbReference>
<dbReference type="InterPro" id="IPR013087">
    <property type="entry name" value="Znf_C2H2_type"/>
</dbReference>
<accession>A0A9P6FL77</accession>
<protein>
    <recommendedName>
        <fullName evidence="2">C2H2-type domain-containing protein</fullName>
    </recommendedName>
</protein>
<keyword evidence="1" id="KW-0862">Zinc</keyword>
<keyword evidence="4" id="KW-1185">Reference proteome</keyword>
<gene>
    <name evidence="3" type="ORF">BGW38_007650</name>
</gene>
<sequence>QERSHRLEYHSVSFTTSVRNKAGSVSNFTIHQVDGCTYSCPLCSESFSTKTSCRRHLQNACGTNFDPEEILPPVTLSELSSFPTPPQQTNKTDPLEHDYELGVLSACNKVTDSDDEKCKALFIVDALGLKPFLLQDELGMDCFALSHRTMVNKLALGKVAVSATNLPRKRRLVEEVPQSIPGLESLLGITPYASTLLNRTFVEIDDAMCEWLNEDWYLQPQLQYACAQALAGSIFYNTRSGEAVINNTIEAYGRKRSVDSHRERFGSKKGVISKTSLPPSTMARYKNIWPMTIQGLDGEQLLLGSQSFNALVTSSMRIDTKEPASIGGSTSSFQLRDPRDSAATRIYLDKEAADRALVIAKNKSTSFISVYNKLDQLRQVRSKFHDGSTYRLCRASGFLSQRHTCHPYTVFTLADYDQSKSADGQAASMVFQCIAKSVLSHGSQATLGLDLVATMRAKCSDKGNIGKILDDLINCFSPGQEAAPIIGNAVLNTHLESLAHILSSYISTANKSVISSVQDCFSE</sequence>
<evidence type="ECO:0000259" key="2">
    <source>
        <dbReference type="PROSITE" id="PS50157"/>
    </source>
</evidence>
<dbReference type="AlphaFoldDB" id="A0A9P6FL77"/>
<keyword evidence="1" id="KW-0863">Zinc-finger</keyword>
<dbReference type="EMBL" id="JAABOA010005070">
    <property type="protein sequence ID" value="KAF9577262.1"/>
    <property type="molecule type" value="Genomic_DNA"/>
</dbReference>
<name>A0A9P6FL77_9FUNG</name>
<reference evidence="3" key="1">
    <citation type="journal article" date="2020" name="Fungal Divers.">
        <title>Resolving the Mortierellaceae phylogeny through synthesis of multi-gene phylogenetics and phylogenomics.</title>
        <authorList>
            <person name="Vandepol N."/>
            <person name="Liber J."/>
            <person name="Desiro A."/>
            <person name="Na H."/>
            <person name="Kennedy M."/>
            <person name="Barry K."/>
            <person name="Grigoriev I.V."/>
            <person name="Miller A.N."/>
            <person name="O'Donnell K."/>
            <person name="Stajich J.E."/>
            <person name="Bonito G."/>
        </authorList>
    </citation>
    <scope>NUCLEOTIDE SEQUENCE</scope>
    <source>
        <strain evidence="3">KOD1015</strain>
    </source>
</reference>
<evidence type="ECO:0000256" key="1">
    <source>
        <dbReference type="PROSITE-ProRule" id="PRU00042"/>
    </source>
</evidence>
<feature type="domain" description="C2H2-type" evidence="2">
    <location>
        <begin position="38"/>
        <end position="67"/>
    </location>
</feature>